<reference evidence="2 3" key="1">
    <citation type="journal article" date="2011" name="Nat. Biotechnol.">
        <title>Comparative genomic analysis of the thermophilic biomass-degrading fungi Myceliophthora thermophila and Thielavia terrestris.</title>
        <authorList>
            <person name="Berka R.M."/>
            <person name="Grigoriev I.V."/>
            <person name="Otillar R."/>
            <person name="Salamov A."/>
            <person name="Grimwood J."/>
            <person name="Reid I."/>
            <person name="Ishmael N."/>
            <person name="John T."/>
            <person name="Darmond C."/>
            <person name="Moisan M.-C."/>
            <person name="Henrissat B."/>
            <person name="Coutinho P.M."/>
            <person name="Lombard V."/>
            <person name="Natvig D.O."/>
            <person name="Lindquist E."/>
            <person name="Schmutz J."/>
            <person name="Lucas S."/>
            <person name="Harris P."/>
            <person name="Powlowski J."/>
            <person name="Bellemare A."/>
            <person name="Taylor D."/>
            <person name="Butler G."/>
            <person name="de Vries R.P."/>
            <person name="Allijn I.E."/>
            <person name="van den Brink J."/>
            <person name="Ushinsky S."/>
            <person name="Storms R."/>
            <person name="Powell A.J."/>
            <person name="Paulsen I.T."/>
            <person name="Elbourne L.D.H."/>
            <person name="Baker S.E."/>
            <person name="Magnuson J."/>
            <person name="LaBoissiere S."/>
            <person name="Clutterbuck A.J."/>
            <person name="Martinez D."/>
            <person name="Wogulis M."/>
            <person name="de Leon A.L."/>
            <person name="Rey M.W."/>
            <person name="Tsang A."/>
        </authorList>
    </citation>
    <scope>NUCLEOTIDE SEQUENCE [LARGE SCALE GENOMIC DNA]</scope>
    <source>
        <strain evidence="3">ATCC 38088 / NRRL 8126</strain>
    </source>
</reference>
<proteinExistence type="predicted"/>
<evidence type="ECO:0000313" key="3">
    <source>
        <dbReference type="Proteomes" id="UP000008181"/>
    </source>
</evidence>
<name>G2QY62_THETT</name>
<dbReference type="AlphaFoldDB" id="G2QY62"/>
<dbReference type="GeneID" id="11516798"/>
<evidence type="ECO:0000313" key="2">
    <source>
        <dbReference type="EMBL" id="AEO65356.1"/>
    </source>
</evidence>
<dbReference type="EMBL" id="CP003010">
    <property type="protein sequence ID" value="AEO65356.1"/>
    <property type="molecule type" value="Genomic_DNA"/>
</dbReference>
<feature type="region of interest" description="Disordered" evidence="1">
    <location>
        <begin position="1"/>
        <end position="87"/>
    </location>
</feature>
<sequence>MSAIEVSSTTLEVSSTTRRPLSQRKHQASLRVRQDQASPETSLRDAPLTHQASLRIRQDRAEEGGLQTRSRSNHEGDYDPDVNVAAS</sequence>
<organism evidence="2 3">
    <name type="scientific">Thermothielavioides terrestris (strain ATCC 38088 / NRRL 8126)</name>
    <name type="common">Thielavia terrestris</name>
    <dbReference type="NCBI Taxonomy" id="578455"/>
    <lineage>
        <taxon>Eukaryota</taxon>
        <taxon>Fungi</taxon>
        <taxon>Dikarya</taxon>
        <taxon>Ascomycota</taxon>
        <taxon>Pezizomycotina</taxon>
        <taxon>Sordariomycetes</taxon>
        <taxon>Sordariomycetidae</taxon>
        <taxon>Sordariales</taxon>
        <taxon>Chaetomiaceae</taxon>
        <taxon>Thermothielavioides</taxon>
        <taxon>Thermothielavioides terrestris</taxon>
    </lineage>
</organism>
<dbReference type="RefSeq" id="XP_003651692.1">
    <property type="nucleotide sequence ID" value="XM_003651644.1"/>
</dbReference>
<keyword evidence="3" id="KW-1185">Reference proteome</keyword>
<gene>
    <name evidence="2" type="ORF">THITE_2112265</name>
</gene>
<accession>G2QY62</accession>
<protein>
    <submittedName>
        <fullName evidence="2">Uncharacterized protein</fullName>
    </submittedName>
</protein>
<dbReference type="Proteomes" id="UP000008181">
    <property type="component" value="Chromosome 2"/>
</dbReference>
<dbReference type="HOGENOM" id="CLU_2484894_0_0_1"/>
<dbReference type="KEGG" id="ttt:THITE_2112265"/>
<feature type="compositionally biased region" description="Low complexity" evidence="1">
    <location>
        <begin position="1"/>
        <end position="17"/>
    </location>
</feature>
<evidence type="ECO:0000256" key="1">
    <source>
        <dbReference type="SAM" id="MobiDB-lite"/>
    </source>
</evidence>